<keyword evidence="4 7" id="KW-0233">DNA recombination</keyword>
<dbReference type="InterPro" id="IPR014854">
    <property type="entry name" value="Nse4_C"/>
</dbReference>
<evidence type="ECO:0000256" key="8">
    <source>
        <dbReference type="SAM" id="MobiDB-lite"/>
    </source>
</evidence>
<dbReference type="EMBL" id="VVIM01000001">
    <property type="protein sequence ID" value="KAB0803959.1"/>
    <property type="molecule type" value="Genomic_DNA"/>
</dbReference>
<evidence type="ECO:0000313" key="12">
    <source>
        <dbReference type="EMBL" id="KAB0803959.1"/>
    </source>
</evidence>
<accession>A0A1Y1N657</accession>
<dbReference type="PANTHER" id="PTHR16140">
    <property type="entry name" value="NON-STRUCTURAL MAINTENANCE OF CHROMOSOMES ELEMENT 4"/>
    <property type="match status" value="1"/>
</dbReference>
<comment type="subcellular location">
    <subcellularLocation>
        <location evidence="1 7">Nucleus</location>
    </subcellularLocation>
</comment>
<evidence type="ECO:0000256" key="2">
    <source>
        <dbReference type="ARBA" id="ARBA00008997"/>
    </source>
</evidence>
<evidence type="ECO:0000256" key="6">
    <source>
        <dbReference type="ARBA" id="ARBA00023242"/>
    </source>
</evidence>
<protein>
    <recommendedName>
        <fullName evidence="7">Non-structural maintenance of chromosomes element 4</fullName>
    </recommendedName>
</protein>
<evidence type="ECO:0000313" key="13">
    <source>
        <dbReference type="Proteomes" id="UP000327044"/>
    </source>
</evidence>
<gene>
    <name evidence="12" type="ORF">PPYR_00929</name>
    <name evidence="11" type="ORF">PPYR_06368</name>
</gene>
<comment type="subunit">
    <text evidence="7">Component of the SMC5-SMC6 complex.</text>
</comment>
<sequence>MSSSQENNGDSKKQSHIRKQGYRELLHRIESIEENEGTGLNTIKDLGEVLHEVKQIDDQCPFVNRVEFLDETLLQHVVLSTAGGLLVKCIENVDIFTSTYEPTEFASKIIDEIKETENFKPSDLLNLLDDARKTIPSVSDYSFLYGTFDPTKLPEPKQKKERSKREAQESVQKTQLERVHNLQKDEEGVDDTVNFIANVLSLKYKENNNNPIAYFDFVIDSEDFGATIENIFYTSFLVRDGKAKLNSEGNIPFIEPVRKSNLKAFRGSGGKNSQMIPSITMDDWEMLRTKEGLIEARRKLLQSKTT</sequence>
<feature type="compositionally biased region" description="Basic and acidic residues" evidence="8">
    <location>
        <begin position="152"/>
        <end position="168"/>
    </location>
</feature>
<keyword evidence="13" id="KW-1185">Reference proteome</keyword>
<evidence type="ECO:0000256" key="7">
    <source>
        <dbReference type="RuleBase" id="RU365071"/>
    </source>
</evidence>
<evidence type="ECO:0000259" key="9">
    <source>
        <dbReference type="Pfam" id="PF08743"/>
    </source>
</evidence>
<keyword evidence="6 7" id="KW-0539">Nucleus</keyword>
<dbReference type="InParanoid" id="A0A1Y1N657"/>
<dbReference type="PANTHER" id="PTHR16140:SF0">
    <property type="entry name" value="NON-STRUCTURAL MAINTENANCE OF CHROMOSOMES ELEMENT 4"/>
    <property type="match status" value="1"/>
</dbReference>
<evidence type="ECO:0000313" key="10">
    <source>
        <dbReference type="EMBL" id="JAV93209.1"/>
    </source>
</evidence>
<dbReference type="GO" id="GO:0006310">
    <property type="term" value="P:DNA recombination"/>
    <property type="evidence" value="ECO:0007669"/>
    <property type="project" value="UniProtKB-UniRule"/>
</dbReference>
<dbReference type="EMBL" id="GEZM01012098">
    <property type="protein sequence ID" value="JAV93209.1"/>
    <property type="molecule type" value="Transcribed_RNA"/>
</dbReference>
<dbReference type="GO" id="GO:0006281">
    <property type="term" value="P:DNA repair"/>
    <property type="evidence" value="ECO:0007669"/>
    <property type="project" value="UniProtKB-UniRule"/>
</dbReference>
<dbReference type="EMBL" id="VVIM01000004">
    <property type="protein sequence ID" value="KAB0800628.1"/>
    <property type="molecule type" value="Genomic_DNA"/>
</dbReference>
<proteinExistence type="inferred from homology"/>
<organism evidence="10">
    <name type="scientific">Photinus pyralis</name>
    <name type="common">Common eastern firefly</name>
    <name type="synonym">Lampyris pyralis</name>
    <dbReference type="NCBI Taxonomy" id="7054"/>
    <lineage>
        <taxon>Eukaryota</taxon>
        <taxon>Metazoa</taxon>
        <taxon>Ecdysozoa</taxon>
        <taxon>Arthropoda</taxon>
        <taxon>Hexapoda</taxon>
        <taxon>Insecta</taxon>
        <taxon>Pterygota</taxon>
        <taxon>Neoptera</taxon>
        <taxon>Endopterygota</taxon>
        <taxon>Coleoptera</taxon>
        <taxon>Polyphaga</taxon>
        <taxon>Elateriformia</taxon>
        <taxon>Elateroidea</taxon>
        <taxon>Lampyridae</taxon>
        <taxon>Lampyrinae</taxon>
        <taxon>Photinus</taxon>
    </lineage>
</organism>
<dbReference type="OrthoDB" id="2133758at2759"/>
<keyword evidence="3 7" id="KW-0227">DNA damage</keyword>
<dbReference type="Pfam" id="PF08743">
    <property type="entry name" value="Nse4_C"/>
    <property type="match status" value="1"/>
</dbReference>
<dbReference type="InterPro" id="IPR027786">
    <property type="entry name" value="Nse4/EID"/>
</dbReference>
<dbReference type="GO" id="GO:0005634">
    <property type="term" value="C:nucleus"/>
    <property type="evidence" value="ECO:0007669"/>
    <property type="project" value="UniProtKB-SubCell"/>
</dbReference>
<reference evidence="11" key="3">
    <citation type="submission" date="2019-08" db="EMBL/GenBank/DDBJ databases">
        <authorList>
            <consortium name="Photinus pyralis genome working group"/>
            <person name="Fallon T.R."/>
            <person name="Sander Lower S.E."/>
            <person name="Weng J.-K."/>
        </authorList>
    </citation>
    <scope>NUCLEOTIDE SEQUENCE</scope>
    <source>
        <strain evidence="11">1611_PpyrPB1</strain>
        <tissue evidence="11">Whole body</tissue>
    </source>
</reference>
<evidence type="ECO:0000256" key="1">
    <source>
        <dbReference type="ARBA" id="ARBA00004123"/>
    </source>
</evidence>
<dbReference type="GO" id="GO:0030915">
    <property type="term" value="C:Smc5-Smc6 complex"/>
    <property type="evidence" value="ECO:0007669"/>
    <property type="project" value="UniProtKB-UniRule"/>
</dbReference>
<comment type="similarity">
    <text evidence="2 7">Belongs to the NSE4 family.</text>
</comment>
<feature type="domain" description="Non-structural maintenance of chromosome element 4 C-terminal" evidence="9">
    <location>
        <begin position="211"/>
        <end position="288"/>
    </location>
</feature>
<evidence type="ECO:0000256" key="5">
    <source>
        <dbReference type="ARBA" id="ARBA00023204"/>
    </source>
</evidence>
<reference evidence="10" key="1">
    <citation type="journal article" date="2016" name="Sci. Rep.">
        <title>Molecular characterization of firefly nuptial gifts: a multi-omics approach sheds light on postcopulatory sexual selection.</title>
        <authorList>
            <person name="Al-Wathiqui N."/>
            <person name="Fallon T.R."/>
            <person name="South A."/>
            <person name="Weng J.K."/>
            <person name="Lewis S.M."/>
        </authorList>
    </citation>
    <scope>NUCLEOTIDE SEQUENCE</scope>
</reference>
<dbReference type="Proteomes" id="UP000327044">
    <property type="component" value="Unassembled WGS sequence"/>
</dbReference>
<feature type="region of interest" description="Disordered" evidence="8">
    <location>
        <begin position="152"/>
        <end position="174"/>
    </location>
</feature>
<evidence type="ECO:0000256" key="4">
    <source>
        <dbReference type="ARBA" id="ARBA00023172"/>
    </source>
</evidence>
<name>A0A1Y1N657_PHOPY</name>
<evidence type="ECO:0000256" key="3">
    <source>
        <dbReference type="ARBA" id="ARBA00022763"/>
    </source>
</evidence>
<evidence type="ECO:0000313" key="11">
    <source>
        <dbReference type="EMBL" id="KAB0800628.1"/>
    </source>
</evidence>
<keyword evidence="5 7" id="KW-0234">DNA repair</keyword>
<reference evidence="11 13" key="2">
    <citation type="journal article" date="2018" name="Elife">
        <title>Firefly genomes illuminate parallel origins of bioluminescence in beetles.</title>
        <authorList>
            <person name="Fallon T.R."/>
            <person name="Lower S.E."/>
            <person name="Chang C.H."/>
            <person name="Bessho-Uehara M."/>
            <person name="Martin G.J."/>
            <person name="Bewick A.J."/>
            <person name="Behringer M."/>
            <person name="Debat H.J."/>
            <person name="Wong I."/>
            <person name="Day J.C."/>
            <person name="Suvorov A."/>
            <person name="Silva C.J."/>
            <person name="Stanger-Hall K.F."/>
            <person name="Hall D.W."/>
            <person name="Schmitz R.J."/>
            <person name="Nelson D.R."/>
            <person name="Lewis S.M."/>
            <person name="Shigenobu S."/>
            <person name="Bybee S.M."/>
            <person name="Larracuente A.M."/>
            <person name="Oba Y."/>
            <person name="Weng J.K."/>
        </authorList>
    </citation>
    <scope>NUCLEOTIDE SEQUENCE [LARGE SCALE GENOMIC DNA]</scope>
    <source>
        <strain evidence="11">1611_PpyrPB1</strain>
        <tissue evidence="11">Whole body</tissue>
    </source>
</reference>
<dbReference type="AlphaFoldDB" id="A0A1Y1N657"/>
<comment type="function">
    <text evidence="7">Component of the SMC5-SMC6 complex, that promotes sister chromatid alignment after DNA damage and facilitates double-stranded DNA breaks (DSBs) repair via homologous recombination between sister chromatids.</text>
</comment>